<protein>
    <submittedName>
        <fullName evidence="1">Gliding motility lipoprotein GldB</fullName>
    </submittedName>
</protein>
<comment type="caution">
    <text evidence="1">The sequence shown here is derived from an EMBL/GenBank/DDBJ whole genome shotgun (WGS) entry which is preliminary data.</text>
</comment>
<dbReference type="InterPro" id="IPR019853">
    <property type="entry name" value="GldB-like"/>
</dbReference>
<reference evidence="1 2" key="1">
    <citation type="submission" date="2019-04" db="EMBL/GenBank/DDBJ databases">
        <title>Lacinutrix sp. nov., isolated from marine water.</title>
        <authorList>
            <person name="Kim W."/>
        </authorList>
    </citation>
    <scope>NUCLEOTIDE SEQUENCE [LARGE SCALE GENOMIC DNA]</scope>
    <source>
        <strain evidence="1 2">CAU 1491</strain>
    </source>
</reference>
<dbReference type="Proteomes" id="UP000307657">
    <property type="component" value="Unassembled WGS sequence"/>
</dbReference>
<dbReference type="Pfam" id="PF25594">
    <property type="entry name" value="GldB_lipo"/>
    <property type="match status" value="1"/>
</dbReference>
<keyword evidence="1" id="KW-0449">Lipoprotein</keyword>
<evidence type="ECO:0000313" key="2">
    <source>
        <dbReference type="Proteomes" id="UP000307657"/>
    </source>
</evidence>
<dbReference type="EMBL" id="SUPL01000002">
    <property type="protein sequence ID" value="TJY37006.1"/>
    <property type="molecule type" value="Genomic_DNA"/>
</dbReference>
<dbReference type="NCBIfam" id="TIGR03514">
    <property type="entry name" value="GldB_lipo"/>
    <property type="match status" value="1"/>
</dbReference>
<dbReference type="PROSITE" id="PS51257">
    <property type="entry name" value="PROKAR_LIPOPROTEIN"/>
    <property type="match status" value="1"/>
</dbReference>
<dbReference type="RefSeq" id="WP_136841080.1">
    <property type="nucleotide sequence ID" value="NZ_SUPL01000002.1"/>
</dbReference>
<organism evidence="1 2">
    <name type="scientific">Pontimicrobium aquaticum</name>
    <dbReference type="NCBI Taxonomy" id="2565367"/>
    <lineage>
        <taxon>Bacteria</taxon>
        <taxon>Pseudomonadati</taxon>
        <taxon>Bacteroidota</taxon>
        <taxon>Flavobacteriia</taxon>
        <taxon>Flavobacteriales</taxon>
        <taxon>Flavobacteriaceae</taxon>
        <taxon>Pontimicrobium</taxon>
    </lineage>
</organism>
<dbReference type="AlphaFoldDB" id="A0A4U0EYB8"/>
<sequence length="319" mass="37603">MNRFYSILLIASVFMSCNSESKLKKEIAAIDVDVTIERFDRLFANANETSLPELKQAYPFMFSKRYNDSVWINRINDTLQQQLNNEVDKIHGDFKDTEDDIYSFYQHLKYYFKEFRTPRIITVTSDVDYRNKVIVTDSIALIALDTYLGASHDFYYDIYDYIKLNMDKDQIVPDLAFSYAENYIFQPQRKTLLDEMIYFGKTLYFKDVMLPDTPDEIKIGYTKDQLDWATINEENIWQHFVENEMLFSTDSKLPSRFINPAPFSKFNLELDGESPGRLGQYIGWQIVRAYADRSDASLKEILNMSAEDIFNNAKYKPRK</sequence>
<accession>A0A4U0EYB8</accession>
<keyword evidence="2" id="KW-1185">Reference proteome</keyword>
<evidence type="ECO:0000313" key="1">
    <source>
        <dbReference type="EMBL" id="TJY37006.1"/>
    </source>
</evidence>
<gene>
    <name evidence="1" type="primary">gldB</name>
    <name evidence="1" type="ORF">E5167_03425</name>
</gene>
<name>A0A4U0EYB8_9FLAO</name>
<proteinExistence type="predicted"/>
<dbReference type="OrthoDB" id="976022at2"/>